<evidence type="ECO:0000313" key="1">
    <source>
        <dbReference type="EMBL" id="EAU61656.1"/>
    </source>
</evidence>
<gene>
    <name evidence="1" type="ORF">STIAU_0152</name>
</gene>
<reference evidence="1 2" key="1">
    <citation type="submission" date="2006-04" db="EMBL/GenBank/DDBJ databases">
        <authorList>
            <person name="Nierman W.C."/>
        </authorList>
    </citation>
    <scope>NUCLEOTIDE SEQUENCE [LARGE SCALE GENOMIC DNA]</scope>
    <source>
        <strain evidence="1 2">DW4/3-1</strain>
    </source>
</reference>
<evidence type="ECO:0000313" key="2">
    <source>
        <dbReference type="Proteomes" id="UP000032702"/>
    </source>
</evidence>
<dbReference type="EMBL" id="AAMD01000374">
    <property type="protein sequence ID" value="EAU61656.1"/>
    <property type="molecule type" value="Genomic_DNA"/>
</dbReference>
<sequence>QWYRLSGRSERRCSDMGVSANWSGAPR</sequence>
<dbReference type="Proteomes" id="UP000032702">
    <property type="component" value="Unassembled WGS sequence"/>
</dbReference>
<name>Q08MF0_STIAD</name>
<accession>Q08MF0</accession>
<comment type="caution">
    <text evidence="1">The sequence shown here is derived from an EMBL/GenBank/DDBJ whole genome shotgun (WGS) entry which is preliminary data.</text>
</comment>
<feature type="non-terminal residue" evidence="1">
    <location>
        <position position="1"/>
    </location>
</feature>
<proteinExistence type="predicted"/>
<organism evidence="1 2">
    <name type="scientific">Stigmatella aurantiaca (strain DW4/3-1)</name>
    <dbReference type="NCBI Taxonomy" id="378806"/>
    <lineage>
        <taxon>Bacteria</taxon>
        <taxon>Pseudomonadati</taxon>
        <taxon>Myxococcota</taxon>
        <taxon>Myxococcia</taxon>
        <taxon>Myxococcales</taxon>
        <taxon>Cystobacterineae</taxon>
        <taxon>Archangiaceae</taxon>
        <taxon>Stigmatella</taxon>
    </lineage>
</organism>
<protein>
    <submittedName>
        <fullName evidence="1">Uncharacterized protein</fullName>
    </submittedName>
</protein>
<dbReference type="AlphaFoldDB" id="Q08MF0"/>